<organism evidence="2 3">
    <name type="scientific">Actinomycetospora endophytica</name>
    <dbReference type="NCBI Taxonomy" id="2291215"/>
    <lineage>
        <taxon>Bacteria</taxon>
        <taxon>Bacillati</taxon>
        <taxon>Actinomycetota</taxon>
        <taxon>Actinomycetes</taxon>
        <taxon>Pseudonocardiales</taxon>
        <taxon>Pseudonocardiaceae</taxon>
        <taxon>Actinomycetospora</taxon>
    </lineage>
</organism>
<gene>
    <name evidence="2" type="ORF">LQ327_23465</name>
</gene>
<proteinExistence type="predicted"/>
<keyword evidence="3" id="KW-1185">Reference proteome</keyword>
<evidence type="ECO:0000313" key="2">
    <source>
        <dbReference type="EMBL" id="MCD2196337.1"/>
    </source>
</evidence>
<evidence type="ECO:0000256" key="1">
    <source>
        <dbReference type="SAM" id="MobiDB-lite"/>
    </source>
</evidence>
<protein>
    <submittedName>
        <fullName evidence="2">Uncharacterized protein</fullName>
    </submittedName>
</protein>
<accession>A0ABS8PDI4</accession>
<sequence>MTPNASGRPNRVAPDGSTHAVADRGRYWGNRGRLLNARGEVARHHLGRNWIVCVLEFHGRHRTQWTPNRLTELYFLDEPTAFAAGHRPCGECRYHDYQRFTRAWALAHPDDPRGAREIDRRLHADRIDVDGVHRTFSADLAELPDGVMIAYDDGFWLVLGAHVHRWSMAGYDASRPRSELPDVVIVLTPRATVATLRAGYDPDVHPSASDPSRTIVGGSTPSSEGQVP</sequence>
<dbReference type="Proteomes" id="UP001199469">
    <property type="component" value="Unassembled WGS sequence"/>
</dbReference>
<comment type="caution">
    <text evidence="2">The sequence shown here is derived from an EMBL/GenBank/DDBJ whole genome shotgun (WGS) entry which is preliminary data.</text>
</comment>
<feature type="compositionally biased region" description="Polar residues" evidence="1">
    <location>
        <begin position="209"/>
        <end position="228"/>
    </location>
</feature>
<name>A0ABS8PDI4_9PSEU</name>
<reference evidence="2 3" key="1">
    <citation type="submission" date="2021-11" db="EMBL/GenBank/DDBJ databases">
        <title>Draft genome sequence of Actinomycetospora sp. SF1 isolated from the rhizosphere soil.</title>
        <authorList>
            <person name="Duangmal K."/>
            <person name="Chantavorakit T."/>
        </authorList>
    </citation>
    <scope>NUCLEOTIDE SEQUENCE [LARGE SCALE GENOMIC DNA]</scope>
    <source>
        <strain evidence="2 3">TBRC 5722</strain>
    </source>
</reference>
<dbReference type="EMBL" id="JAJNDB010000005">
    <property type="protein sequence ID" value="MCD2196337.1"/>
    <property type="molecule type" value="Genomic_DNA"/>
</dbReference>
<evidence type="ECO:0000313" key="3">
    <source>
        <dbReference type="Proteomes" id="UP001199469"/>
    </source>
</evidence>
<dbReference type="RefSeq" id="WP_230738185.1">
    <property type="nucleotide sequence ID" value="NZ_JAJNDB010000005.1"/>
</dbReference>
<feature type="region of interest" description="Disordered" evidence="1">
    <location>
        <begin position="200"/>
        <end position="228"/>
    </location>
</feature>